<dbReference type="EMBL" id="JAQQAF010000005">
    <property type="protein sequence ID" value="KAJ8485640.1"/>
    <property type="molecule type" value="Genomic_DNA"/>
</dbReference>
<evidence type="ECO:0000313" key="2">
    <source>
        <dbReference type="EMBL" id="KAJ8485640.1"/>
    </source>
</evidence>
<protein>
    <submittedName>
        <fullName evidence="1">Uncharacterized protein</fullName>
    </submittedName>
</protein>
<gene>
    <name evidence="2" type="ORF">OPV22_018125</name>
    <name evidence="1" type="ORF">OPV22_035031</name>
</gene>
<proteinExistence type="predicted"/>
<evidence type="ECO:0000313" key="3">
    <source>
        <dbReference type="Proteomes" id="UP001222027"/>
    </source>
</evidence>
<dbReference type="Proteomes" id="UP001222027">
    <property type="component" value="Unassembled WGS sequence"/>
</dbReference>
<sequence>MVSPFHNAAPGCWVSTLGVSKSRELLSEAYYRQLICTKKDNSSCYEDESVWCNVTIQEFSTGAAHVNRGVRRG</sequence>
<dbReference type="AlphaFoldDB" id="A0AAX5KF12"/>
<comment type="caution">
    <text evidence="1">The sequence shown here is derived from an EMBL/GenBank/DDBJ whole genome shotgun (WGS) entry which is preliminary data.</text>
</comment>
<accession>A0AAX5KF12</accession>
<reference evidence="1 3" key="1">
    <citation type="submission" date="2022-12" db="EMBL/GenBank/DDBJ databases">
        <title>Chromosome-scale assembly of the Ensete ventricosum genome.</title>
        <authorList>
            <person name="Dussert Y."/>
            <person name="Stocks J."/>
            <person name="Wendawek A."/>
            <person name="Woldeyes F."/>
            <person name="Nichols R.A."/>
            <person name="Borrell J.S."/>
        </authorList>
    </citation>
    <scope>NUCLEOTIDE SEQUENCE [LARGE SCALE GENOMIC DNA]</scope>
    <source>
        <strain evidence="3">cv. Maze</strain>
        <strain evidence="1">MazeRef_0001</strain>
        <tissue evidence="1">Seeds</tissue>
    </source>
</reference>
<dbReference type="EMBL" id="JAQQAF010000021">
    <property type="protein sequence ID" value="KAJ8455682.1"/>
    <property type="molecule type" value="Genomic_DNA"/>
</dbReference>
<name>A0AAX5KF12_ENSVE</name>
<evidence type="ECO:0000313" key="1">
    <source>
        <dbReference type="EMBL" id="KAJ8455682.1"/>
    </source>
</evidence>
<organism evidence="1 3">
    <name type="scientific">Ensete ventricosum</name>
    <name type="common">Abyssinian banana</name>
    <name type="synonym">Musa ensete</name>
    <dbReference type="NCBI Taxonomy" id="4639"/>
    <lineage>
        <taxon>Eukaryota</taxon>
        <taxon>Viridiplantae</taxon>
        <taxon>Streptophyta</taxon>
        <taxon>Embryophyta</taxon>
        <taxon>Tracheophyta</taxon>
        <taxon>Spermatophyta</taxon>
        <taxon>Magnoliopsida</taxon>
        <taxon>Liliopsida</taxon>
        <taxon>Zingiberales</taxon>
        <taxon>Musaceae</taxon>
        <taxon>Ensete</taxon>
    </lineage>
</organism>
<keyword evidence="3" id="KW-1185">Reference proteome</keyword>